<dbReference type="GO" id="GO:0045165">
    <property type="term" value="P:cell fate commitment"/>
    <property type="evidence" value="ECO:0007669"/>
    <property type="project" value="TreeGrafter"/>
</dbReference>
<proteinExistence type="inferred from homology"/>
<dbReference type="GO" id="GO:0030182">
    <property type="term" value="P:neuron differentiation"/>
    <property type="evidence" value="ECO:0007669"/>
    <property type="project" value="TreeGrafter"/>
</dbReference>
<sequence length="178" mass="20437">MSSKVPERQLLSTLSPVRRSRTPWPRSCAEGSVRTCTCDYEHKERSPSGKDWEWSGCSDNVRFGSKFSRKFVDVVERGRDFRSMMNLHNNEAGRMHVKKALKKECKCHGMSGSCTIKTCWMRLQSFRHVGDVLKDRFDGATKVLPGNEGNMRETVKKLQLQSGERQPQGTWPRRPGVF</sequence>
<dbReference type="EMBL" id="PZQS01000001">
    <property type="protein sequence ID" value="PVD38961.1"/>
    <property type="molecule type" value="Genomic_DNA"/>
</dbReference>
<keyword evidence="12" id="KW-1185">Reference proteome</keyword>
<comment type="function">
    <text evidence="9">Ligand for members of the frizzled family of seven transmembrane receptors.</text>
</comment>
<evidence type="ECO:0000256" key="6">
    <source>
        <dbReference type="ARBA" id="ARBA00022687"/>
    </source>
</evidence>
<evidence type="ECO:0000313" key="12">
    <source>
        <dbReference type="Proteomes" id="UP000245119"/>
    </source>
</evidence>
<dbReference type="GO" id="GO:0005615">
    <property type="term" value="C:extracellular space"/>
    <property type="evidence" value="ECO:0007669"/>
    <property type="project" value="TreeGrafter"/>
</dbReference>
<comment type="subcellular location">
    <subcellularLocation>
        <location evidence="1 9">Secreted</location>
        <location evidence="1 9">Extracellular space</location>
        <location evidence="1 9">Extracellular matrix</location>
    </subcellularLocation>
</comment>
<dbReference type="InterPro" id="IPR005817">
    <property type="entry name" value="Wnt"/>
</dbReference>
<gene>
    <name evidence="11" type="ORF">C0Q70_01586</name>
</gene>
<evidence type="ECO:0000256" key="2">
    <source>
        <dbReference type="ARBA" id="ARBA00005683"/>
    </source>
</evidence>
<keyword evidence="6 9" id="KW-0879">Wnt signaling pathway</keyword>
<dbReference type="GO" id="GO:0060070">
    <property type="term" value="P:canonical Wnt signaling pathway"/>
    <property type="evidence" value="ECO:0007669"/>
    <property type="project" value="TreeGrafter"/>
</dbReference>
<evidence type="ECO:0000256" key="7">
    <source>
        <dbReference type="ARBA" id="ARBA00023157"/>
    </source>
</evidence>
<dbReference type="PRINTS" id="PR01349">
    <property type="entry name" value="WNTPROTEIN"/>
</dbReference>
<evidence type="ECO:0000256" key="1">
    <source>
        <dbReference type="ARBA" id="ARBA00004498"/>
    </source>
</evidence>
<comment type="caution">
    <text evidence="11">The sequence shown here is derived from an EMBL/GenBank/DDBJ whole genome shotgun (WGS) entry which is preliminary data.</text>
</comment>
<dbReference type="PANTHER" id="PTHR12027:SF91">
    <property type="entry name" value="PROTO-ONCOGENE WNT-1"/>
    <property type="match status" value="1"/>
</dbReference>
<keyword evidence="4" id="KW-0964">Secreted</keyword>
<evidence type="ECO:0000256" key="5">
    <source>
        <dbReference type="ARBA" id="ARBA00022530"/>
    </source>
</evidence>
<evidence type="ECO:0000313" key="11">
    <source>
        <dbReference type="EMBL" id="PVD38961.1"/>
    </source>
</evidence>
<accession>A0A2T7PZW5</accession>
<evidence type="ECO:0000256" key="8">
    <source>
        <dbReference type="ARBA" id="ARBA00023288"/>
    </source>
</evidence>
<comment type="similarity">
    <text evidence="2 9">Belongs to the Wnt family.</text>
</comment>
<dbReference type="STRING" id="400727.A0A2T7PZW5"/>
<keyword evidence="5" id="KW-0272">Extracellular matrix</keyword>
<organism evidence="11 12">
    <name type="scientific">Pomacea canaliculata</name>
    <name type="common">Golden apple snail</name>
    <dbReference type="NCBI Taxonomy" id="400727"/>
    <lineage>
        <taxon>Eukaryota</taxon>
        <taxon>Metazoa</taxon>
        <taxon>Spiralia</taxon>
        <taxon>Lophotrochozoa</taxon>
        <taxon>Mollusca</taxon>
        <taxon>Gastropoda</taxon>
        <taxon>Caenogastropoda</taxon>
        <taxon>Architaenioglossa</taxon>
        <taxon>Ampullarioidea</taxon>
        <taxon>Ampullariidae</taxon>
        <taxon>Pomacea</taxon>
    </lineage>
</organism>
<evidence type="ECO:0000256" key="3">
    <source>
        <dbReference type="ARBA" id="ARBA00022473"/>
    </source>
</evidence>
<reference evidence="11 12" key="1">
    <citation type="submission" date="2018-04" db="EMBL/GenBank/DDBJ databases">
        <title>The genome of golden apple snail Pomacea canaliculata provides insight into stress tolerance and invasive adaptation.</title>
        <authorList>
            <person name="Liu C."/>
            <person name="Liu B."/>
            <person name="Ren Y."/>
            <person name="Zhang Y."/>
            <person name="Wang H."/>
            <person name="Li S."/>
            <person name="Jiang F."/>
            <person name="Yin L."/>
            <person name="Zhang G."/>
            <person name="Qian W."/>
            <person name="Fan W."/>
        </authorList>
    </citation>
    <scope>NUCLEOTIDE SEQUENCE [LARGE SCALE GENOMIC DNA]</scope>
    <source>
        <strain evidence="11">SZHN2017</strain>
        <tissue evidence="11">Muscle</tissue>
    </source>
</reference>
<evidence type="ECO:0000256" key="4">
    <source>
        <dbReference type="ARBA" id="ARBA00022525"/>
    </source>
</evidence>
<feature type="region of interest" description="Disordered" evidence="10">
    <location>
        <begin position="158"/>
        <end position="178"/>
    </location>
</feature>
<protein>
    <recommendedName>
        <fullName evidence="9">Protein Wnt</fullName>
    </recommendedName>
</protein>
<dbReference type="GO" id="GO:0005125">
    <property type="term" value="F:cytokine activity"/>
    <property type="evidence" value="ECO:0007669"/>
    <property type="project" value="TreeGrafter"/>
</dbReference>
<dbReference type="PROSITE" id="PS00246">
    <property type="entry name" value="WNT1"/>
    <property type="match status" value="1"/>
</dbReference>
<feature type="compositionally biased region" description="Polar residues" evidence="10">
    <location>
        <begin position="159"/>
        <end position="169"/>
    </location>
</feature>
<dbReference type="InterPro" id="IPR018161">
    <property type="entry name" value="Wnt_CS"/>
</dbReference>
<dbReference type="SMART" id="SM00097">
    <property type="entry name" value="WNT1"/>
    <property type="match status" value="1"/>
</dbReference>
<dbReference type="Pfam" id="PF00110">
    <property type="entry name" value="wnt"/>
    <property type="match status" value="1"/>
</dbReference>
<dbReference type="GO" id="GO:0005109">
    <property type="term" value="F:frizzled binding"/>
    <property type="evidence" value="ECO:0007669"/>
    <property type="project" value="TreeGrafter"/>
</dbReference>
<evidence type="ECO:0000256" key="9">
    <source>
        <dbReference type="RuleBase" id="RU003500"/>
    </source>
</evidence>
<dbReference type="PANTHER" id="PTHR12027">
    <property type="entry name" value="WNT RELATED"/>
    <property type="match status" value="1"/>
</dbReference>
<keyword evidence="8" id="KW-0449">Lipoprotein</keyword>
<keyword evidence="3 9" id="KW-0217">Developmental protein</keyword>
<evidence type="ECO:0000256" key="10">
    <source>
        <dbReference type="SAM" id="MobiDB-lite"/>
    </source>
</evidence>
<name>A0A2T7PZW5_POMCA</name>
<dbReference type="OrthoDB" id="5945655at2759"/>
<dbReference type="Proteomes" id="UP000245119">
    <property type="component" value="Linkage Group LG1"/>
</dbReference>
<feature type="region of interest" description="Disordered" evidence="10">
    <location>
        <begin position="1"/>
        <end position="25"/>
    </location>
</feature>
<keyword evidence="7" id="KW-1015">Disulfide bond</keyword>
<dbReference type="AlphaFoldDB" id="A0A2T7PZW5"/>